<evidence type="ECO:0000313" key="2">
    <source>
        <dbReference type="EMBL" id="EWM20458.1"/>
    </source>
</evidence>
<accession>W7TAE8</accession>
<keyword evidence="1" id="KW-0812">Transmembrane</keyword>
<dbReference type="Proteomes" id="UP000019335">
    <property type="component" value="Unassembled WGS sequence"/>
</dbReference>
<evidence type="ECO:0000313" key="3">
    <source>
        <dbReference type="Proteomes" id="UP000019335"/>
    </source>
</evidence>
<feature type="non-terminal residue" evidence="2">
    <location>
        <position position="1"/>
    </location>
</feature>
<keyword evidence="1" id="KW-0472">Membrane</keyword>
<keyword evidence="1" id="KW-1133">Transmembrane helix</keyword>
<reference evidence="2 3" key="1">
    <citation type="journal article" date="2014" name="Mol. Plant">
        <title>Chromosome Scale Genome Assembly and Transcriptome Profiling of Nannochloropsis gaditana in Nitrogen Depletion.</title>
        <authorList>
            <person name="Corteggiani Carpinelli E."/>
            <person name="Telatin A."/>
            <person name="Vitulo N."/>
            <person name="Forcato C."/>
            <person name="D'Angelo M."/>
            <person name="Schiavon R."/>
            <person name="Vezzi A."/>
            <person name="Giacometti G.M."/>
            <person name="Morosinotto T."/>
            <person name="Valle G."/>
        </authorList>
    </citation>
    <scope>NUCLEOTIDE SEQUENCE [LARGE SCALE GENOMIC DNA]</scope>
    <source>
        <strain evidence="2 3">B-31</strain>
    </source>
</reference>
<name>W7TAE8_9STRA</name>
<proteinExistence type="predicted"/>
<organism evidence="2 3">
    <name type="scientific">Nannochloropsis gaditana</name>
    <dbReference type="NCBI Taxonomy" id="72520"/>
    <lineage>
        <taxon>Eukaryota</taxon>
        <taxon>Sar</taxon>
        <taxon>Stramenopiles</taxon>
        <taxon>Ochrophyta</taxon>
        <taxon>Eustigmatophyceae</taxon>
        <taxon>Eustigmatales</taxon>
        <taxon>Monodopsidaceae</taxon>
        <taxon>Nannochloropsis</taxon>
    </lineage>
</organism>
<evidence type="ECO:0000256" key="1">
    <source>
        <dbReference type="SAM" id="Phobius"/>
    </source>
</evidence>
<keyword evidence="3" id="KW-1185">Reference proteome</keyword>
<protein>
    <submittedName>
        <fullName evidence="2">Uncharacterized protein</fullName>
    </submittedName>
</protein>
<dbReference type="EMBL" id="AZIL01003058">
    <property type="protein sequence ID" value="EWM20458.1"/>
    <property type="molecule type" value="Genomic_DNA"/>
</dbReference>
<comment type="caution">
    <text evidence="2">The sequence shown here is derived from an EMBL/GenBank/DDBJ whole genome shotgun (WGS) entry which is preliminary data.</text>
</comment>
<feature type="transmembrane region" description="Helical" evidence="1">
    <location>
        <begin position="89"/>
        <end position="108"/>
    </location>
</feature>
<dbReference type="AlphaFoldDB" id="W7TAE8"/>
<sequence length="116" mass="12413">PSLPPSLPPPVPGPPGPLPWLSSLSPGGDLPPLAPHRLRGGRVQVLLPAGRVVFKAVDEEGDGLRRCISITIIVIVIVSYYYHHYNKISMSLFSFLLLAPYSSAGFLGTSSPLNFP</sequence>
<feature type="transmembrane region" description="Helical" evidence="1">
    <location>
        <begin position="63"/>
        <end position="82"/>
    </location>
</feature>
<gene>
    <name evidence="2" type="ORF">Naga_103792g1</name>
</gene>